<evidence type="ECO:0000313" key="1">
    <source>
        <dbReference type="EMBL" id="CAA9564674.1"/>
    </source>
</evidence>
<sequence length="46" mass="4634">AAAVYGGWGMEAVGGALGVRPVPGPGRWRSPRSAVVASGRTPYVPL</sequence>
<reference evidence="1" key="1">
    <citation type="submission" date="2020-02" db="EMBL/GenBank/DDBJ databases">
        <authorList>
            <person name="Meier V. D."/>
        </authorList>
    </citation>
    <scope>NUCLEOTIDE SEQUENCE</scope>
    <source>
        <strain evidence="1">AVDCRST_MAG73</strain>
    </source>
</reference>
<organism evidence="1">
    <name type="scientific">uncultured Thermomicrobiales bacterium</name>
    <dbReference type="NCBI Taxonomy" id="1645740"/>
    <lineage>
        <taxon>Bacteria</taxon>
        <taxon>Pseudomonadati</taxon>
        <taxon>Thermomicrobiota</taxon>
        <taxon>Thermomicrobia</taxon>
        <taxon>Thermomicrobiales</taxon>
        <taxon>environmental samples</taxon>
    </lineage>
</organism>
<gene>
    <name evidence="1" type="ORF">AVDCRST_MAG73-4049</name>
</gene>
<proteinExistence type="predicted"/>
<feature type="non-terminal residue" evidence="1">
    <location>
        <position position="46"/>
    </location>
</feature>
<dbReference type="EMBL" id="CADCWE010000262">
    <property type="protein sequence ID" value="CAA9564674.1"/>
    <property type="molecule type" value="Genomic_DNA"/>
</dbReference>
<protein>
    <submittedName>
        <fullName evidence="1">Uncharacterized protein</fullName>
    </submittedName>
</protein>
<name>A0A6J4V4R7_9BACT</name>
<feature type="non-terminal residue" evidence="1">
    <location>
        <position position="1"/>
    </location>
</feature>
<dbReference type="AlphaFoldDB" id="A0A6J4V4R7"/>
<accession>A0A6J4V4R7</accession>